<sequence>MKNKRSKRKLCLNSLKIVYYHFFFTSFILFFAQTLESNAHRVEDRFQEGMIVVVSGKNTVMKLVDMPVIGDAGGHGEDKLAFGKVEKVSLFNVLWGSVGIVSLFASLCTANICGVVVSIMALFC</sequence>
<proteinExistence type="predicted"/>
<protein>
    <submittedName>
        <fullName evidence="2">Uncharacterized protein</fullName>
    </submittedName>
</protein>
<gene>
    <name evidence="2" type="ordered locus">BQ10250</name>
</gene>
<organism evidence="2 3">
    <name type="scientific">Bartonella quintana (strain Toulouse)</name>
    <name type="common">Rochalimaea quintana</name>
    <dbReference type="NCBI Taxonomy" id="283165"/>
    <lineage>
        <taxon>Bacteria</taxon>
        <taxon>Pseudomonadati</taxon>
        <taxon>Pseudomonadota</taxon>
        <taxon>Alphaproteobacteria</taxon>
        <taxon>Hyphomicrobiales</taxon>
        <taxon>Bartonellaceae</taxon>
        <taxon>Bartonella</taxon>
    </lineage>
</organism>
<evidence type="ECO:0000313" key="2">
    <source>
        <dbReference type="EMBL" id="CAF26493.1"/>
    </source>
</evidence>
<dbReference type="eggNOG" id="ENOG50301NR">
    <property type="taxonomic scope" value="Bacteria"/>
</dbReference>
<dbReference type="KEGG" id="bqu:BQ10250"/>
<name>A0A0H3LUW5_BARQU</name>
<dbReference type="Proteomes" id="UP000000597">
    <property type="component" value="Chromosome"/>
</dbReference>
<keyword evidence="1" id="KW-0812">Transmembrane</keyword>
<reference evidence="2 3" key="1">
    <citation type="journal article" date="2004" name="Proc. Natl. Acad. Sci. U.S.A.">
        <title>The louse-borne human pathogen Bartonella quintana is a genomic derivative of the zoonotic agent Bartonella henselae.</title>
        <authorList>
            <person name="Alsmark U.C.M."/>
            <person name="Frank A.C."/>
            <person name="Karlberg E.O."/>
            <person name="Legault B.-A."/>
            <person name="Ardell D.H."/>
            <person name="Canbaeck B."/>
            <person name="Eriksson A.-S."/>
            <person name="Naeslund A.K."/>
            <person name="Handley S.A."/>
            <person name="Huvet M."/>
            <person name="La Scola B."/>
            <person name="Holmberg M."/>
            <person name="Andersson S.G.E."/>
        </authorList>
    </citation>
    <scope>NUCLEOTIDE SEQUENCE [LARGE SCALE GENOMIC DNA]</scope>
    <source>
        <strain evidence="2 3">Toulouse</strain>
    </source>
</reference>
<dbReference type="HOGENOM" id="CLU_158448_0_0_5"/>
<evidence type="ECO:0000256" key="1">
    <source>
        <dbReference type="SAM" id="Phobius"/>
    </source>
</evidence>
<keyword evidence="1" id="KW-1133">Transmembrane helix</keyword>
<feature type="transmembrane region" description="Helical" evidence="1">
    <location>
        <begin position="12"/>
        <end position="32"/>
    </location>
</feature>
<dbReference type="EMBL" id="BX897700">
    <property type="protein sequence ID" value="CAF26493.1"/>
    <property type="molecule type" value="Genomic_DNA"/>
</dbReference>
<accession>A0A0H3LUW5</accession>
<feature type="transmembrane region" description="Helical" evidence="1">
    <location>
        <begin position="93"/>
        <end position="123"/>
    </location>
</feature>
<dbReference type="AlphaFoldDB" id="A0A0H3LUW5"/>
<evidence type="ECO:0000313" key="3">
    <source>
        <dbReference type="Proteomes" id="UP000000597"/>
    </source>
</evidence>
<keyword evidence="1" id="KW-0472">Membrane</keyword>